<evidence type="ECO:0000313" key="2">
    <source>
        <dbReference type="EMBL" id="CAL6095308.1"/>
    </source>
</evidence>
<dbReference type="EMBL" id="CATOUU010000846">
    <property type="protein sequence ID" value="CAI9954239.1"/>
    <property type="molecule type" value="Genomic_DNA"/>
</dbReference>
<name>A0AA86Q843_9EUKA</name>
<dbReference type="EMBL" id="CAXDID020000475">
    <property type="protein sequence ID" value="CAL6095308.1"/>
    <property type="molecule type" value="Genomic_DNA"/>
</dbReference>
<keyword evidence="3" id="KW-1185">Reference proteome</keyword>
<evidence type="ECO:0000313" key="1">
    <source>
        <dbReference type="EMBL" id="CAI9954239.1"/>
    </source>
</evidence>
<protein>
    <submittedName>
        <fullName evidence="2">Hypothetical_protein</fullName>
    </submittedName>
</protein>
<accession>A0AA86Q843</accession>
<gene>
    <name evidence="1" type="ORF">HINF_LOCUS41884</name>
    <name evidence="2" type="ORF">HINF_LOCUS67885</name>
</gene>
<proteinExistence type="predicted"/>
<dbReference type="Proteomes" id="UP001642409">
    <property type="component" value="Unassembled WGS sequence"/>
</dbReference>
<comment type="caution">
    <text evidence="1">The sequence shown here is derived from an EMBL/GenBank/DDBJ whole genome shotgun (WGS) entry which is preliminary data.</text>
</comment>
<reference evidence="1" key="1">
    <citation type="submission" date="2023-06" db="EMBL/GenBank/DDBJ databases">
        <authorList>
            <person name="Kurt Z."/>
        </authorList>
    </citation>
    <scope>NUCLEOTIDE SEQUENCE</scope>
</reference>
<sequence>MKSIRHLLANSQLKHLQPLKIIEYGQIIWFTDDYNKSIQQLTQLFHENQYTLDSFQKQMLPHLTQFSKYSKLFLAEALNQSFNQLFLLKDYLRLLHIVLKNCVLINIFLQQDEQFINLIVQLLYKIVTDMQYNSFVAELGFHCLKIIYLTQEDNYINLPCEQIADSLSLIDYRNSTSEFTTQYLGSFFQINTDIKQQLDLFSVLCYNASTDAYTDFKSIYPSKFQQVSVDFLLRFSTFLREKISYSYEIPADFFISEGELMNFFTFGVDNAICELSIECIRILTNDCVDVAHLYQHFQKALIKSGFHKVTFFFGDEEQGSVGIVQPLLKGETDLLEMFCVQVGLKHVCRDEIQSLFEIMRRCFKNPFVYLFIFEFLLQNNYEFRDIDKTIENINAMNLNEELQDMYDEIMQKYFQ</sequence>
<evidence type="ECO:0000313" key="3">
    <source>
        <dbReference type="Proteomes" id="UP001642409"/>
    </source>
</evidence>
<dbReference type="AlphaFoldDB" id="A0AA86Q843"/>
<reference evidence="2 3" key="2">
    <citation type="submission" date="2024-07" db="EMBL/GenBank/DDBJ databases">
        <authorList>
            <person name="Akdeniz Z."/>
        </authorList>
    </citation>
    <scope>NUCLEOTIDE SEQUENCE [LARGE SCALE GENOMIC DNA]</scope>
</reference>
<organism evidence="1">
    <name type="scientific">Hexamita inflata</name>
    <dbReference type="NCBI Taxonomy" id="28002"/>
    <lineage>
        <taxon>Eukaryota</taxon>
        <taxon>Metamonada</taxon>
        <taxon>Diplomonadida</taxon>
        <taxon>Hexamitidae</taxon>
        <taxon>Hexamitinae</taxon>
        <taxon>Hexamita</taxon>
    </lineage>
</organism>